<dbReference type="STRING" id="1294263.JCM21531_1245"/>
<comment type="caution">
    <text evidence="1">The sequence shown here is derived from an EMBL/GenBank/DDBJ whole genome shotgun (WGS) entry which is preliminary data.</text>
</comment>
<dbReference type="RefSeq" id="WP_201768047.1">
    <property type="nucleotide sequence ID" value="NZ_BAVR01000011.1"/>
</dbReference>
<evidence type="ECO:0000313" key="1">
    <source>
        <dbReference type="EMBL" id="GAE87844.1"/>
    </source>
</evidence>
<name>W4V510_9FIRM</name>
<evidence type="ECO:0000313" key="2">
    <source>
        <dbReference type="Proteomes" id="UP000019109"/>
    </source>
</evidence>
<protein>
    <submittedName>
        <fullName evidence="1">Uncharacterized protein</fullName>
    </submittedName>
</protein>
<keyword evidence="2" id="KW-1185">Reference proteome</keyword>
<accession>W4V510</accession>
<dbReference type="EMBL" id="BAVR01000011">
    <property type="protein sequence ID" value="GAE87844.1"/>
    <property type="molecule type" value="Genomic_DNA"/>
</dbReference>
<dbReference type="AlphaFoldDB" id="W4V510"/>
<organism evidence="1 2">
    <name type="scientific">Acetivibrio straminisolvens JCM 21531</name>
    <dbReference type="NCBI Taxonomy" id="1294263"/>
    <lineage>
        <taxon>Bacteria</taxon>
        <taxon>Bacillati</taxon>
        <taxon>Bacillota</taxon>
        <taxon>Clostridia</taxon>
        <taxon>Eubacteriales</taxon>
        <taxon>Oscillospiraceae</taxon>
        <taxon>Acetivibrio</taxon>
    </lineage>
</organism>
<sequence length="450" mass="52260">MVDSFNKFFKSLVESSGLNLSRDLNIDEVRYIISKINEYFFTNYEGIGFTNALGEKFEYFSEFHKFWEKYHCEVLNPQIDERKCEGIADILHDVYMKSNKAAFYDLYNTALLKPEEICKVRYFSANQDFRGSRDIVKLFKTYKDDPSIFDKYNINDNPEGFLKSIGVTSLSQNDKRVKYAKTASQILIDLNIEPFDLLVYFNYDIMQIREFLINSRGAGFGNKKTDMFLRDMVVLDVWKDAKNFHEVNVASDINTIKVALRTGILKTKIPLVSSFLDIFCYQYSLIDEMNALAWRKVWEIWHQKYPSECIESPCLIDYFVYRIIGKEFCQESLSIFECETKQHNFKWHSSRNRTCQVCYKNRVKNKAYVIKKVLPCTDCEGYLVIQNSKFVSGDNAVLPNIKECPFESVCKPKTSSFKKLNPPKSISILGQTGWETAKTRTVEGGGGLMA</sequence>
<proteinExistence type="predicted"/>
<reference evidence="1" key="1">
    <citation type="journal article" date="2014" name="Genome Announc.">
        <title>Draft Genome Sequence of Clostridium straminisolvens Strain JCM 21531T, Isolated from a Cellulose-Degrading Bacterial Community.</title>
        <authorList>
            <person name="Yuki M."/>
            <person name="Oshima K."/>
            <person name="Suda W."/>
            <person name="Sakamoto M."/>
            <person name="Kitamura K."/>
            <person name="Iida T."/>
            <person name="Hattori M."/>
            <person name="Ohkuma M."/>
        </authorList>
    </citation>
    <scope>NUCLEOTIDE SEQUENCE [LARGE SCALE GENOMIC DNA]</scope>
    <source>
        <strain evidence="1">JCM 21531</strain>
    </source>
</reference>
<gene>
    <name evidence="1" type="ORF">JCM21531_1245</name>
</gene>
<dbReference type="Proteomes" id="UP000019109">
    <property type="component" value="Unassembled WGS sequence"/>
</dbReference>